<comment type="caution">
    <text evidence="2">The sequence shown here is derived from an EMBL/GenBank/DDBJ whole genome shotgun (WGS) entry which is preliminary data.</text>
</comment>
<feature type="region of interest" description="Disordered" evidence="1">
    <location>
        <begin position="60"/>
        <end position="92"/>
    </location>
</feature>
<name>A0A8H4IVB8_9PEZI</name>
<feature type="compositionally biased region" description="Basic and acidic residues" evidence="1">
    <location>
        <begin position="122"/>
        <end position="134"/>
    </location>
</feature>
<evidence type="ECO:0000256" key="1">
    <source>
        <dbReference type="SAM" id="MobiDB-lite"/>
    </source>
</evidence>
<feature type="compositionally biased region" description="Acidic residues" evidence="1">
    <location>
        <begin position="106"/>
        <end position="117"/>
    </location>
</feature>
<evidence type="ECO:0008006" key="4">
    <source>
        <dbReference type="Google" id="ProtNLM"/>
    </source>
</evidence>
<feature type="region of interest" description="Disordered" evidence="1">
    <location>
        <begin position="104"/>
        <end position="134"/>
    </location>
</feature>
<protein>
    <recommendedName>
        <fullName evidence="4">Myb-like domain-containing protein</fullName>
    </recommendedName>
</protein>
<evidence type="ECO:0000313" key="2">
    <source>
        <dbReference type="EMBL" id="KAF4308270.1"/>
    </source>
</evidence>
<gene>
    <name evidence="2" type="ORF">GTA08_BOTSDO04737</name>
</gene>
<dbReference type="EMBL" id="WWBZ02000022">
    <property type="protein sequence ID" value="KAF4308270.1"/>
    <property type="molecule type" value="Genomic_DNA"/>
</dbReference>
<dbReference type="Proteomes" id="UP000572817">
    <property type="component" value="Unassembled WGS sequence"/>
</dbReference>
<reference evidence="2" key="1">
    <citation type="submission" date="2020-04" db="EMBL/GenBank/DDBJ databases">
        <title>Genome Assembly and Annotation of Botryosphaeria dothidea sdau 11-99, a Latent Pathogen of Apple Fruit Ring Rot in China.</title>
        <authorList>
            <person name="Yu C."/>
            <person name="Diao Y."/>
            <person name="Lu Q."/>
            <person name="Zhao J."/>
            <person name="Cui S."/>
            <person name="Peng C."/>
            <person name="He B."/>
            <person name="Liu H."/>
        </authorList>
    </citation>
    <scope>NUCLEOTIDE SEQUENCE [LARGE SCALE GENOMIC DNA]</scope>
    <source>
        <strain evidence="2">Sdau11-99</strain>
    </source>
</reference>
<dbReference type="AlphaFoldDB" id="A0A8H4IVB8"/>
<sequence length="134" mass="15077">MAKMKFVWNSEADARLLLSMIDILNPRFNRGQWNNIAKAVGYGLSGEAIRQHVKLLKKKHFGTKAAGTPDPPVKSDEQENAENILGKNPNPVRILPSRKRTVQEYVESEDTEEDEYIVSESPTKKVKSEDVGPD</sequence>
<keyword evidence="3" id="KW-1185">Reference proteome</keyword>
<proteinExistence type="predicted"/>
<organism evidence="2 3">
    <name type="scientific">Botryosphaeria dothidea</name>
    <dbReference type="NCBI Taxonomy" id="55169"/>
    <lineage>
        <taxon>Eukaryota</taxon>
        <taxon>Fungi</taxon>
        <taxon>Dikarya</taxon>
        <taxon>Ascomycota</taxon>
        <taxon>Pezizomycotina</taxon>
        <taxon>Dothideomycetes</taxon>
        <taxon>Dothideomycetes incertae sedis</taxon>
        <taxon>Botryosphaeriales</taxon>
        <taxon>Botryosphaeriaceae</taxon>
        <taxon>Botryosphaeria</taxon>
    </lineage>
</organism>
<dbReference type="OrthoDB" id="5418867at2759"/>
<evidence type="ECO:0000313" key="3">
    <source>
        <dbReference type="Proteomes" id="UP000572817"/>
    </source>
</evidence>
<accession>A0A8H4IVB8</accession>